<dbReference type="GO" id="GO:0003700">
    <property type="term" value="F:DNA-binding transcription factor activity"/>
    <property type="evidence" value="ECO:0007669"/>
    <property type="project" value="InterPro"/>
</dbReference>
<dbReference type="PANTHER" id="PTHR30537">
    <property type="entry name" value="HTH-TYPE TRANSCRIPTIONAL REGULATOR"/>
    <property type="match status" value="1"/>
</dbReference>
<dbReference type="PRINTS" id="PR00039">
    <property type="entry name" value="HTHLYSR"/>
</dbReference>
<dbReference type="KEGG" id="jag:GJA_5361"/>
<evidence type="ECO:0000256" key="3">
    <source>
        <dbReference type="ARBA" id="ARBA00023125"/>
    </source>
</evidence>
<evidence type="ECO:0000313" key="6">
    <source>
        <dbReference type="EMBL" id="CDG85957.1"/>
    </source>
</evidence>
<dbReference type="EMBL" id="HG322949">
    <property type="protein sequence ID" value="CDG85957.1"/>
    <property type="molecule type" value="Genomic_DNA"/>
</dbReference>
<dbReference type="Gene3D" id="3.40.190.290">
    <property type="match status" value="1"/>
</dbReference>
<dbReference type="SUPFAM" id="SSF46785">
    <property type="entry name" value="Winged helix' DNA-binding domain"/>
    <property type="match status" value="1"/>
</dbReference>
<dbReference type="SUPFAM" id="SSF53850">
    <property type="entry name" value="Periplasmic binding protein-like II"/>
    <property type="match status" value="1"/>
</dbReference>
<feature type="domain" description="HTH lysR-type" evidence="5">
    <location>
        <begin position="1"/>
        <end position="58"/>
    </location>
</feature>
<comment type="similarity">
    <text evidence="1">Belongs to the LysR transcriptional regulatory family.</text>
</comment>
<proteinExistence type="inferred from homology"/>
<gene>
    <name evidence="6" type="ORF">GJA_5361</name>
</gene>
<protein>
    <submittedName>
        <fullName evidence="6">Bacterial regulatory helix-turn-helix, lysR family protein</fullName>
    </submittedName>
</protein>
<accession>W0VF43</accession>
<dbReference type="STRING" id="1349767.GJA_5361"/>
<dbReference type="AlphaFoldDB" id="W0VF43"/>
<dbReference type="OrthoDB" id="9072091at2"/>
<dbReference type="PROSITE" id="PS50931">
    <property type="entry name" value="HTH_LYSR"/>
    <property type="match status" value="1"/>
</dbReference>
<evidence type="ECO:0000256" key="4">
    <source>
        <dbReference type="ARBA" id="ARBA00023163"/>
    </source>
</evidence>
<evidence type="ECO:0000256" key="2">
    <source>
        <dbReference type="ARBA" id="ARBA00023015"/>
    </source>
</evidence>
<evidence type="ECO:0000256" key="1">
    <source>
        <dbReference type="ARBA" id="ARBA00009437"/>
    </source>
</evidence>
<dbReference type="InterPro" id="IPR058163">
    <property type="entry name" value="LysR-type_TF_proteobact-type"/>
</dbReference>
<dbReference type="Pfam" id="PF00126">
    <property type="entry name" value="HTH_1"/>
    <property type="match status" value="1"/>
</dbReference>
<organism evidence="6 7">
    <name type="scientific">Janthinobacterium agaricidamnosum NBRC 102515 = DSM 9628</name>
    <dbReference type="NCBI Taxonomy" id="1349767"/>
    <lineage>
        <taxon>Bacteria</taxon>
        <taxon>Pseudomonadati</taxon>
        <taxon>Pseudomonadota</taxon>
        <taxon>Betaproteobacteria</taxon>
        <taxon>Burkholderiales</taxon>
        <taxon>Oxalobacteraceae</taxon>
        <taxon>Janthinobacterium</taxon>
    </lineage>
</organism>
<dbReference type="eggNOG" id="COG0583">
    <property type="taxonomic scope" value="Bacteria"/>
</dbReference>
<dbReference type="HOGENOM" id="CLU_039613_2_1_4"/>
<dbReference type="InterPro" id="IPR036388">
    <property type="entry name" value="WH-like_DNA-bd_sf"/>
</dbReference>
<dbReference type="PANTHER" id="PTHR30537:SF3">
    <property type="entry name" value="TRANSCRIPTIONAL REGULATORY PROTEIN"/>
    <property type="match status" value="1"/>
</dbReference>
<dbReference type="PATRIC" id="fig|1349767.4.peg.1955"/>
<dbReference type="GO" id="GO:0006351">
    <property type="term" value="P:DNA-templated transcription"/>
    <property type="evidence" value="ECO:0007669"/>
    <property type="project" value="TreeGrafter"/>
</dbReference>
<dbReference type="RefSeq" id="WP_038497755.1">
    <property type="nucleotide sequence ID" value="NZ_BCTH01000020.1"/>
</dbReference>
<keyword evidence="3" id="KW-0238">DNA-binding</keyword>
<keyword evidence="2" id="KW-0805">Transcription regulation</keyword>
<keyword evidence="7" id="KW-1185">Reference proteome</keyword>
<dbReference type="InterPro" id="IPR005119">
    <property type="entry name" value="LysR_subst-bd"/>
</dbReference>
<name>W0VF43_9BURK</name>
<dbReference type="InterPro" id="IPR036390">
    <property type="entry name" value="WH_DNA-bd_sf"/>
</dbReference>
<reference evidence="6 7" key="1">
    <citation type="journal article" date="2015" name="Genome Announc.">
        <title>Genome Sequence of Mushroom Soft-Rot Pathogen Janthinobacterium agaricidamnosum.</title>
        <authorList>
            <person name="Graupner K."/>
            <person name="Lackner G."/>
            <person name="Hertweck C."/>
        </authorList>
    </citation>
    <scope>NUCLEOTIDE SEQUENCE [LARGE SCALE GENOMIC DNA]</scope>
    <source>
        <strain evidence="7">NBRC 102515 / DSM 9628</strain>
    </source>
</reference>
<dbReference type="Pfam" id="PF03466">
    <property type="entry name" value="LysR_substrate"/>
    <property type="match status" value="1"/>
</dbReference>
<dbReference type="InterPro" id="IPR000847">
    <property type="entry name" value="LysR_HTH_N"/>
</dbReference>
<dbReference type="GO" id="GO:0043565">
    <property type="term" value="F:sequence-specific DNA binding"/>
    <property type="evidence" value="ECO:0007669"/>
    <property type="project" value="TreeGrafter"/>
</dbReference>
<keyword evidence="4" id="KW-0804">Transcription</keyword>
<dbReference type="Proteomes" id="UP000027604">
    <property type="component" value="Chromosome I"/>
</dbReference>
<dbReference type="Gene3D" id="1.10.10.10">
    <property type="entry name" value="Winged helix-like DNA-binding domain superfamily/Winged helix DNA-binding domain"/>
    <property type="match status" value="1"/>
</dbReference>
<evidence type="ECO:0000313" key="7">
    <source>
        <dbReference type="Proteomes" id="UP000027604"/>
    </source>
</evidence>
<evidence type="ECO:0000259" key="5">
    <source>
        <dbReference type="PROSITE" id="PS50931"/>
    </source>
</evidence>
<sequence>MDWDDVRIFLAIARNGSLGGAARQLGQTQPTMGRRLSALEDEVGHKLFQRTAHGFMLSDEGASVFNHAERAEEEMLRFERVLAGADDQVSGLLRVSSSDWFGTYMLTPILVELGMLHPQVVTELLTDTRLYNLSRREADIAFRIVPFTEQDVVSKRLLTMPYGLYAKKGSAPRIAADGEGARVVTMHLAFEDLPDARWLRETLPRATIAFRSNNRLSQAQLCAQGGCLAVLPKPLATALGTLEEVPMPVAPPSRDTYVGYHRDLRSVARLRALLDLVFARLHN</sequence>